<dbReference type="Pfam" id="PF04002">
    <property type="entry name" value="RadC"/>
    <property type="match status" value="1"/>
</dbReference>
<dbReference type="SUPFAM" id="SSF102712">
    <property type="entry name" value="JAB1/MPN domain"/>
    <property type="match status" value="1"/>
</dbReference>
<dbReference type="PANTHER" id="PTHR30471">
    <property type="entry name" value="DNA REPAIR PROTEIN RADC"/>
    <property type="match status" value="1"/>
</dbReference>
<reference evidence="8 9" key="1">
    <citation type="journal article" date="2016" name="Nat. Commun.">
        <title>Thousands of microbial genomes shed light on interconnected biogeochemical processes in an aquifer system.</title>
        <authorList>
            <person name="Anantharaman K."/>
            <person name="Brown C.T."/>
            <person name="Hug L.A."/>
            <person name="Sharon I."/>
            <person name="Castelle C.J."/>
            <person name="Probst A.J."/>
            <person name="Thomas B.C."/>
            <person name="Singh A."/>
            <person name="Wilkins M.J."/>
            <person name="Karaoz U."/>
            <person name="Brodie E.L."/>
            <person name="Williams K.H."/>
            <person name="Hubbard S.S."/>
            <person name="Banfield J.F."/>
        </authorList>
    </citation>
    <scope>NUCLEOTIDE SEQUENCE [LARGE SCALE GENOMIC DNA]</scope>
</reference>
<keyword evidence="5" id="KW-0482">Metalloprotease</keyword>
<dbReference type="InterPro" id="IPR020891">
    <property type="entry name" value="UPF0758_CS"/>
</dbReference>
<dbReference type="PANTHER" id="PTHR30471:SF3">
    <property type="entry name" value="UPF0758 PROTEIN YEES-RELATED"/>
    <property type="match status" value="1"/>
</dbReference>
<sequence>MDRPKHKGDGHRKRLRDKFLNSGLDSFHDYEIVELLLTLGTPRKDCKEQAKETVKKFKNLRGVFEADSSALQEIKGIGPYNAFGIKLIKEITEKLLKEKILENPVIISSKNLFDYLYLSMRDFKKEVFKVIFLNSKNRILEIKDIFQGTINSSSVYPREVLNLAMRHNAASLIFVHNHPSGDPFPSEKDREVTSELVAASNVMKIKVLDHIIIGDNRYYSFADEGLIEKYNLEFLSRGK</sequence>
<evidence type="ECO:0000259" key="7">
    <source>
        <dbReference type="PROSITE" id="PS50249"/>
    </source>
</evidence>
<dbReference type="InterPro" id="IPR046778">
    <property type="entry name" value="UPF0758_N"/>
</dbReference>
<comment type="caution">
    <text evidence="8">The sequence shown here is derived from an EMBL/GenBank/DDBJ whole genome shotgun (WGS) entry which is preliminary data.</text>
</comment>
<organism evidence="8 9">
    <name type="scientific">Candidatus Schekmanbacteria bacterium RBG_16_38_10</name>
    <dbReference type="NCBI Taxonomy" id="1817879"/>
    <lineage>
        <taxon>Bacteria</taxon>
        <taxon>Candidatus Schekmaniibacteriota</taxon>
    </lineage>
</organism>
<dbReference type="InterPro" id="IPR037518">
    <property type="entry name" value="MPN"/>
</dbReference>
<keyword evidence="4" id="KW-0862">Zinc</keyword>
<dbReference type="NCBIfam" id="TIGR00608">
    <property type="entry name" value="radc"/>
    <property type="match status" value="1"/>
</dbReference>
<keyword evidence="2" id="KW-0479">Metal-binding</keyword>
<evidence type="ECO:0000256" key="2">
    <source>
        <dbReference type="ARBA" id="ARBA00022723"/>
    </source>
</evidence>
<evidence type="ECO:0000313" key="8">
    <source>
        <dbReference type="EMBL" id="OGL47807.1"/>
    </source>
</evidence>
<evidence type="ECO:0000313" key="9">
    <source>
        <dbReference type="Proteomes" id="UP000178797"/>
    </source>
</evidence>
<dbReference type="GO" id="GO:0006508">
    <property type="term" value="P:proteolysis"/>
    <property type="evidence" value="ECO:0007669"/>
    <property type="project" value="UniProtKB-KW"/>
</dbReference>
<evidence type="ECO:0000256" key="4">
    <source>
        <dbReference type="ARBA" id="ARBA00022833"/>
    </source>
</evidence>
<dbReference type="PROSITE" id="PS50249">
    <property type="entry name" value="MPN"/>
    <property type="match status" value="1"/>
</dbReference>
<dbReference type="GO" id="GO:0046872">
    <property type="term" value="F:metal ion binding"/>
    <property type="evidence" value="ECO:0007669"/>
    <property type="project" value="UniProtKB-KW"/>
</dbReference>
<evidence type="ECO:0000256" key="6">
    <source>
        <dbReference type="RuleBase" id="RU003797"/>
    </source>
</evidence>
<name>A0A1F7S3Y6_9BACT</name>
<dbReference type="GO" id="GO:0008237">
    <property type="term" value="F:metallopeptidase activity"/>
    <property type="evidence" value="ECO:0007669"/>
    <property type="project" value="UniProtKB-KW"/>
</dbReference>
<dbReference type="PROSITE" id="PS01302">
    <property type="entry name" value="UPF0758"/>
    <property type="match status" value="1"/>
</dbReference>
<dbReference type="Proteomes" id="UP000178797">
    <property type="component" value="Unassembled WGS sequence"/>
</dbReference>
<dbReference type="NCBIfam" id="NF000642">
    <property type="entry name" value="PRK00024.1"/>
    <property type="match status" value="1"/>
</dbReference>
<dbReference type="EMBL" id="MGDE01000010">
    <property type="protein sequence ID" value="OGL47807.1"/>
    <property type="molecule type" value="Genomic_DNA"/>
</dbReference>
<keyword evidence="1" id="KW-0645">Protease</keyword>
<dbReference type="InterPro" id="IPR001405">
    <property type="entry name" value="UPF0758"/>
</dbReference>
<evidence type="ECO:0000256" key="3">
    <source>
        <dbReference type="ARBA" id="ARBA00022801"/>
    </source>
</evidence>
<gene>
    <name evidence="8" type="ORF">A2W05_04470</name>
</gene>
<dbReference type="Pfam" id="PF20582">
    <property type="entry name" value="UPF0758_N"/>
    <property type="match status" value="1"/>
</dbReference>
<proteinExistence type="inferred from homology"/>
<accession>A0A1F7S3Y6</accession>
<protein>
    <recommendedName>
        <fullName evidence="7">MPN domain-containing protein</fullName>
    </recommendedName>
</protein>
<dbReference type="CDD" id="cd08071">
    <property type="entry name" value="MPN_DUF2466"/>
    <property type="match status" value="1"/>
</dbReference>
<keyword evidence="3" id="KW-0378">Hydrolase</keyword>
<dbReference type="AlphaFoldDB" id="A0A1F7S3Y6"/>
<comment type="similarity">
    <text evidence="6">Belongs to the UPF0758 family.</text>
</comment>
<dbReference type="Gene3D" id="3.40.140.10">
    <property type="entry name" value="Cytidine Deaminase, domain 2"/>
    <property type="match status" value="1"/>
</dbReference>
<feature type="domain" description="MPN" evidence="7">
    <location>
        <begin position="105"/>
        <end position="227"/>
    </location>
</feature>
<evidence type="ECO:0000256" key="5">
    <source>
        <dbReference type="ARBA" id="ARBA00023049"/>
    </source>
</evidence>
<evidence type="ECO:0000256" key="1">
    <source>
        <dbReference type="ARBA" id="ARBA00022670"/>
    </source>
</evidence>
<dbReference type="InterPro" id="IPR025657">
    <property type="entry name" value="RadC_JAB"/>
</dbReference>